<dbReference type="SUPFAM" id="SSF69593">
    <property type="entry name" value="Glycerol-3-phosphate (1)-acyltransferase"/>
    <property type="match status" value="1"/>
</dbReference>
<dbReference type="PANTHER" id="PTHR10434">
    <property type="entry name" value="1-ACYL-SN-GLYCEROL-3-PHOSPHATE ACYLTRANSFERASE"/>
    <property type="match status" value="1"/>
</dbReference>
<dbReference type="EMBL" id="BJWG01000007">
    <property type="protein sequence ID" value="GEL95118.1"/>
    <property type="molecule type" value="Genomic_DNA"/>
</dbReference>
<evidence type="ECO:0000259" key="4">
    <source>
        <dbReference type="SMART" id="SM00563"/>
    </source>
</evidence>
<dbReference type="GO" id="GO:0003841">
    <property type="term" value="F:1-acylglycerol-3-phosphate O-acyltransferase activity"/>
    <property type="evidence" value="ECO:0007669"/>
    <property type="project" value="TreeGrafter"/>
</dbReference>
<dbReference type="Proteomes" id="UP000321720">
    <property type="component" value="Unassembled WGS sequence"/>
</dbReference>
<keyword evidence="1 5" id="KW-0808">Transferase</keyword>
<keyword evidence="6" id="KW-1185">Reference proteome</keyword>
<evidence type="ECO:0000256" key="2">
    <source>
        <dbReference type="ARBA" id="ARBA00023315"/>
    </source>
</evidence>
<dbReference type="GO" id="GO:0006654">
    <property type="term" value="P:phosphatidic acid biosynthetic process"/>
    <property type="evidence" value="ECO:0007669"/>
    <property type="project" value="TreeGrafter"/>
</dbReference>
<dbReference type="SMART" id="SM00563">
    <property type="entry name" value="PlsC"/>
    <property type="match status" value="1"/>
</dbReference>
<dbReference type="AlphaFoldDB" id="A0A511JAW4"/>
<comment type="caution">
    <text evidence="5">The sequence shown here is derived from an EMBL/GenBank/DDBJ whole genome shotgun (WGS) entry which is preliminary data.</text>
</comment>
<sequence>MPAPGRGDRSATPPGSLLTVRAPARSTLAYRNVARILRPLFMVITKRDWSGGETIPTDRGIIVAANHMTNVDPVTMAHFLWDSGFVPRILAKSSLFTIPVVGWALRRTHQIPVYRNTSAAGESLREATQALDDGECVVVFPEGTLTRDPDLWPMVGKTGVARLALASRAPVIPVAQWGAQDLLGRYSKVPHPIPPKLVTMRVGPAVDLDDLYDLPHDAATLREATERVMVAITTLLEGIRGEQAPAVRFDARRSSARPDDLGPDDKGTDDAGDVAPDEAAGTTDEARDGAGSAEAP</sequence>
<dbReference type="PANTHER" id="PTHR10434:SF55">
    <property type="entry name" value="POSSIBLE ACYLTRANSFERASE"/>
    <property type="match status" value="1"/>
</dbReference>
<feature type="region of interest" description="Disordered" evidence="3">
    <location>
        <begin position="247"/>
        <end position="296"/>
    </location>
</feature>
<name>A0A511JAW4_9CELL</name>
<dbReference type="GO" id="GO:0005886">
    <property type="term" value="C:plasma membrane"/>
    <property type="evidence" value="ECO:0007669"/>
    <property type="project" value="TreeGrafter"/>
</dbReference>
<gene>
    <name evidence="5" type="ORF">CCO02nite_17760</name>
</gene>
<feature type="domain" description="Phospholipid/glycerol acyltransferase" evidence="4">
    <location>
        <begin position="61"/>
        <end position="179"/>
    </location>
</feature>
<evidence type="ECO:0000256" key="3">
    <source>
        <dbReference type="SAM" id="MobiDB-lite"/>
    </source>
</evidence>
<evidence type="ECO:0000256" key="1">
    <source>
        <dbReference type="ARBA" id="ARBA00022679"/>
    </source>
</evidence>
<dbReference type="InterPro" id="IPR002123">
    <property type="entry name" value="Plipid/glycerol_acylTrfase"/>
</dbReference>
<reference evidence="5 6" key="1">
    <citation type="submission" date="2019-07" db="EMBL/GenBank/DDBJ databases">
        <title>Whole genome shotgun sequence of Cellulomonas composti NBRC 100758.</title>
        <authorList>
            <person name="Hosoyama A."/>
            <person name="Uohara A."/>
            <person name="Ohji S."/>
            <person name="Ichikawa N."/>
        </authorList>
    </citation>
    <scope>NUCLEOTIDE SEQUENCE [LARGE SCALE GENOMIC DNA]</scope>
    <source>
        <strain evidence="5 6">NBRC 100758</strain>
    </source>
</reference>
<evidence type="ECO:0000313" key="6">
    <source>
        <dbReference type="Proteomes" id="UP000321720"/>
    </source>
</evidence>
<keyword evidence="2 5" id="KW-0012">Acyltransferase</keyword>
<protein>
    <submittedName>
        <fullName evidence="5">1-acyl-sn-glycerol-3-phosphate acyltransferase</fullName>
    </submittedName>
</protein>
<evidence type="ECO:0000313" key="5">
    <source>
        <dbReference type="EMBL" id="GEL95118.1"/>
    </source>
</evidence>
<accession>A0A511JAW4</accession>
<feature type="compositionally biased region" description="Basic and acidic residues" evidence="3">
    <location>
        <begin position="249"/>
        <end position="269"/>
    </location>
</feature>
<proteinExistence type="predicted"/>
<dbReference type="Pfam" id="PF01553">
    <property type="entry name" value="Acyltransferase"/>
    <property type="match status" value="1"/>
</dbReference>
<organism evidence="5 6">
    <name type="scientific">Cellulomonas composti</name>
    <dbReference type="NCBI Taxonomy" id="266130"/>
    <lineage>
        <taxon>Bacteria</taxon>
        <taxon>Bacillati</taxon>
        <taxon>Actinomycetota</taxon>
        <taxon>Actinomycetes</taxon>
        <taxon>Micrococcales</taxon>
        <taxon>Cellulomonadaceae</taxon>
        <taxon>Cellulomonas</taxon>
    </lineage>
</organism>
<dbReference type="CDD" id="cd07989">
    <property type="entry name" value="LPLAT_AGPAT-like"/>
    <property type="match status" value="1"/>
</dbReference>